<dbReference type="GO" id="GO:0051879">
    <property type="term" value="F:Hsp90 protein binding"/>
    <property type="evidence" value="ECO:0007669"/>
    <property type="project" value="TreeGrafter"/>
</dbReference>
<comment type="subcellular location">
    <subcellularLocation>
        <location evidence="1">Cytoplasm</location>
    </subcellularLocation>
</comment>
<evidence type="ECO:0000256" key="3">
    <source>
        <dbReference type="SAM" id="MobiDB-lite"/>
    </source>
</evidence>
<dbReference type="InterPro" id="IPR011989">
    <property type="entry name" value="ARM-like"/>
</dbReference>
<dbReference type="GO" id="GO:0005737">
    <property type="term" value="C:cytoplasm"/>
    <property type="evidence" value="ECO:0007669"/>
    <property type="project" value="UniProtKB-SubCell"/>
</dbReference>
<evidence type="ECO:0000313" key="5">
    <source>
        <dbReference type="RefSeq" id="XP_024881478.1"/>
    </source>
</evidence>
<proteinExistence type="predicted"/>
<dbReference type="RefSeq" id="XP_024881478.1">
    <property type="nucleotide sequence ID" value="XM_025025710.1"/>
</dbReference>
<evidence type="ECO:0000313" key="4">
    <source>
        <dbReference type="Proteomes" id="UP000504618"/>
    </source>
</evidence>
<sequence>MMGLAFNVSANQEKRENALITLLRLARWRTDAYEIFIKEVREDDEAICSAIRIVAELCNNNVNRTKSTMINVVLPWCLEMMNSASTERVNASQYCLQNILNIYTGMNDKPVSKLDETLYAALVKREKDIDKFLSSLLDKIGNETTTGIARDTLMKLITCNIHHAALDWAQRLVEFGGLQTLMKIASEMVEFKNESSIDITSSTQTLISMCLTKIYKKMCNDGDKATFIKAIEKFIEDELPHFDTESKVRMVLAIMFGPLDVEKVESIRIDVLPWCLEMMNSTSSEIVNASQYCLQSILNTCCGRNEEPDSMPDETLCKEHKQVIDTILSCLLDKIDNKTPTSGIARDASIEFIARNIHYTALGWAKRMIEFGGLNTLIELTSQLVEYQYQSSFDITSFTRTITRKCLAKINENLPPDYRQRLSANITGFVRDRLYSLDEEPKLRAIVAMTTLTFGPFNVANTFITNDRLADIIDNFLIDSGNDLLIRKVICEFIYAVVTKYDTFNTFIRRGFTILQDLCHLAPNDSEDPDNSEDLDNSENLDNSEDSHDSENLKDSIRIRTFVGICKMTKFEELKEELQAVPTFNKEQIGTWLKICIRFLTNPQRNMRKWAIEGLSYLTVDLGVKDDLIGDKQAVQAIIEFAKTENESILYQVDILLVNLCSAYDKEDLIIERETFVNYFNLDEAHIQAKDDYVEERRRVLAEAGVTSALVSLAKTGSENSKELIARVFNAICSEHDLRKIVVQEGGTETLLSLALNGTDIGKIDATRALVYLALTTSPEVAFPGQIIMEVVQPISNLLNPERSINEKCDALTALCNLASVNNSMREHIFKTEYERIKQLVLSHEFVIQFVEQRSDHLFDLMN</sequence>
<evidence type="ECO:0000256" key="2">
    <source>
        <dbReference type="ARBA" id="ARBA00022490"/>
    </source>
</evidence>
<dbReference type="Proteomes" id="UP000504618">
    <property type="component" value="Unplaced"/>
</dbReference>
<dbReference type="GeneID" id="112460824"/>
<evidence type="ECO:0000256" key="1">
    <source>
        <dbReference type="ARBA" id="ARBA00004496"/>
    </source>
</evidence>
<accession>A0A6J1QI12</accession>
<name>A0A6J1QI12_9HYME</name>
<feature type="non-terminal residue" evidence="5">
    <location>
        <position position="863"/>
    </location>
</feature>
<keyword evidence="2" id="KW-0963">Cytoplasm</keyword>
<protein>
    <submittedName>
        <fullName evidence="5">Protein unc-45 homolog B-like</fullName>
    </submittedName>
</protein>
<organism evidence="4 5">
    <name type="scientific">Temnothorax curvispinosus</name>
    <dbReference type="NCBI Taxonomy" id="300111"/>
    <lineage>
        <taxon>Eukaryota</taxon>
        <taxon>Metazoa</taxon>
        <taxon>Ecdysozoa</taxon>
        <taxon>Arthropoda</taxon>
        <taxon>Hexapoda</taxon>
        <taxon>Insecta</taxon>
        <taxon>Pterygota</taxon>
        <taxon>Neoptera</taxon>
        <taxon>Endopterygota</taxon>
        <taxon>Hymenoptera</taxon>
        <taxon>Apocrita</taxon>
        <taxon>Aculeata</taxon>
        <taxon>Formicoidea</taxon>
        <taxon>Formicidae</taxon>
        <taxon>Myrmicinae</taxon>
        <taxon>Temnothorax</taxon>
    </lineage>
</organism>
<dbReference type="OrthoDB" id="199930at2759"/>
<keyword evidence="4" id="KW-1185">Reference proteome</keyword>
<feature type="compositionally biased region" description="Acidic residues" evidence="3">
    <location>
        <begin position="525"/>
        <end position="544"/>
    </location>
</feature>
<dbReference type="AlphaFoldDB" id="A0A6J1QI12"/>
<reference evidence="5" key="1">
    <citation type="submission" date="2025-08" db="UniProtKB">
        <authorList>
            <consortium name="RefSeq"/>
        </authorList>
    </citation>
    <scope>IDENTIFICATION</scope>
    <source>
        <tissue evidence="5">Whole body</tissue>
    </source>
</reference>
<dbReference type="PANTHER" id="PTHR45994:SF1">
    <property type="entry name" value="FI21225P1"/>
    <property type="match status" value="1"/>
</dbReference>
<feature type="region of interest" description="Disordered" evidence="3">
    <location>
        <begin position="525"/>
        <end position="552"/>
    </location>
</feature>
<gene>
    <name evidence="5" type="primary">LOC112460824</name>
</gene>
<dbReference type="InterPro" id="IPR016024">
    <property type="entry name" value="ARM-type_fold"/>
</dbReference>
<dbReference type="SUPFAM" id="SSF48371">
    <property type="entry name" value="ARM repeat"/>
    <property type="match status" value="1"/>
</dbReference>
<dbReference type="PANTHER" id="PTHR45994">
    <property type="entry name" value="FI21225P1"/>
    <property type="match status" value="1"/>
</dbReference>
<dbReference type="Gene3D" id="1.25.10.10">
    <property type="entry name" value="Leucine-rich Repeat Variant"/>
    <property type="match status" value="3"/>
</dbReference>